<dbReference type="STRING" id="407022.SAMN05661044_03576"/>
<dbReference type="EMBL" id="FOAF01000004">
    <property type="protein sequence ID" value="SEL85405.1"/>
    <property type="molecule type" value="Genomic_DNA"/>
</dbReference>
<protein>
    <recommendedName>
        <fullName evidence="3">beta-N-acetylhexosaminidase</fullName>
        <ecNumber evidence="3">3.2.1.52</ecNumber>
    </recommendedName>
</protein>
<dbReference type="SUPFAM" id="SSF51445">
    <property type="entry name" value="(Trans)glycosidases"/>
    <property type="match status" value="1"/>
</dbReference>
<feature type="domain" description="Glycoside hydrolase family 3 N-terminal" evidence="7">
    <location>
        <begin position="46"/>
        <end position="361"/>
    </location>
</feature>
<name>A0A1H7TLG2_OLID1</name>
<dbReference type="Proteomes" id="UP000199421">
    <property type="component" value="Unassembled WGS sequence"/>
</dbReference>
<keyword evidence="5" id="KW-0326">Glycosidase</keyword>
<evidence type="ECO:0000256" key="6">
    <source>
        <dbReference type="SAM" id="SignalP"/>
    </source>
</evidence>
<dbReference type="GO" id="GO:0005975">
    <property type="term" value="P:carbohydrate metabolic process"/>
    <property type="evidence" value="ECO:0007669"/>
    <property type="project" value="InterPro"/>
</dbReference>
<dbReference type="Gene3D" id="3.40.50.1700">
    <property type="entry name" value="Glycoside hydrolase family 3 C-terminal domain"/>
    <property type="match status" value="1"/>
</dbReference>
<gene>
    <name evidence="8" type="ORF">SAMN05661044_03576</name>
</gene>
<keyword evidence="6" id="KW-0732">Signal</keyword>
<keyword evidence="4" id="KW-0378">Hydrolase</keyword>
<evidence type="ECO:0000256" key="4">
    <source>
        <dbReference type="ARBA" id="ARBA00022801"/>
    </source>
</evidence>
<evidence type="ECO:0000256" key="3">
    <source>
        <dbReference type="ARBA" id="ARBA00012663"/>
    </source>
</evidence>
<dbReference type="InterPro" id="IPR001764">
    <property type="entry name" value="Glyco_hydro_3_N"/>
</dbReference>
<feature type="chain" id="PRO_5011559493" description="beta-N-acetylhexosaminidase" evidence="6">
    <location>
        <begin position="20"/>
        <end position="568"/>
    </location>
</feature>
<dbReference type="InterPro" id="IPR019800">
    <property type="entry name" value="Glyco_hydro_3_AS"/>
</dbReference>
<dbReference type="InterPro" id="IPR036881">
    <property type="entry name" value="Glyco_hydro_3_C_sf"/>
</dbReference>
<dbReference type="PROSITE" id="PS00775">
    <property type="entry name" value="GLYCOSYL_HYDROL_F3"/>
    <property type="match status" value="1"/>
</dbReference>
<dbReference type="EC" id="3.2.1.52" evidence="3"/>
<evidence type="ECO:0000256" key="2">
    <source>
        <dbReference type="ARBA" id="ARBA00005336"/>
    </source>
</evidence>
<dbReference type="Gene3D" id="3.20.20.300">
    <property type="entry name" value="Glycoside hydrolase, family 3, N-terminal domain"/>
    <property type="match status" value="1"/>
</dbReference>
<keyword evidence="9" id="KW-1185">Reference proteome</keyword>
<dbReference type="GO" id="GO:0009254">
    <property type="term" value="P:peptidoglycan turnover"/>
    <property type="evidence" value="ECO:0007669"/>
    <property type="project" value="TreeGrafter"/>
</dbReference>
<dbReference type="PANTHER" id="PTHR30480">
    <property type="entry name" value="BETA-HEXOSAMINIDASE-RELATED"/>
    <property type="match status" value="1"/>
</dbReference>
<dbReference type="AlphaFoldDB" id="A0A1H7TLG2"/>
<dbReference type="PANTHER" id="PTHR30480:SF13">
    <property type="entry name" value="BETA-HEXOSAMINIDASE"/>
    <property type="match status" value="1"/>
</dbReference>
<evidence type="ECO:0000313" key="8">
    <source>
        <dbReference type="EMBL" id="SEL85405.1"/>
    </source>
</evidence>
<dbReference type="GO" id="GO:0004563">
    <property type="term" value="F:beta-N-acetylhexosaminidase activity"/>
    <property type="evidence" value="ECO:0007669"/>
    <property type="project" value="UniProtKB-EC"/>
</dbReference>
<evidence type="ECO:0000313" key="9">
    <source>
        <dbReference type="Proteomes" id="UP000199421"/>
    </source>
</evidence>
<comment type="catalytic activity">
    <reaction evidence="1">
        <text>Hydrolysis of terminal non-reducing N-acetyl-D-hexosamine residues in N-acetyl-beta-D-hexosaminides.</text>
        <dbReference type="EC" id="3.2.1.52"/>
    </reaction>
</comment>
<dbReference type="InterPro" id="IPR017853">
    <property type="entry name" value="GH"/>
</dbReference>
<organism evidence="8 9">
    <name type="scientific">Olivibacter domesticus</name>
    <name type="common">Pseudosphingobacterium domesticum</name>
    <dbReference type="NCBI Taxonomy" id="407022"/>
    <lineage>
        <taxon>Bacteria</taxon>
        <taxon>Pseudomonadati</taxon>
        <taxon>Bacteroidota</taxon>
        <taxon>Sphingobacteriia</taxon>
        <taxon>Sphingobacteriales</taxon>
        <taxon>Sphingobacteriaceae</taxon>
        <taxon>Olivibacter</taxon>
    </lineage>
</organism>
<dbReference type="Pfam" id="PF00933">
    <property type="entry name" value="Glyco_hydro_3"/>
    <property type="match status" value="1"/>
</dbReference>
<evidence type="ECO:0000259" key="7">
    <source>
        <dbReference type="Pfam" id="PF00933"/>
    </source>
</evidence>
<evidence type="ECO:0000256" key="1">
    <source>
        <dbReference type="ARBA" id="ARBA00001231"/>
    </source>
</evidence>
<dbReference type="PRINTS" id="PR00133">
    <property type="entry name" value="GLHYDRLASE3"/>
</dbReference>
<dbReference type="RefSeq" id="WP_093326857.1">
    <property type="nucleotide sequence ID" value="NZ_FOAF01000004.1"/>
</dbReference>
<sequence>MVKKIVIFLLVGWCNNALYAQNGTEFNTFINAQHVWVDSVFNKLNLREKIGQLFMVRAHTNLGKRYIDSVANVIKEDKLGGVVFFQGGPVNHAATINYYQKISKVPLLVALDGEWGLGMRLADSAISYPYQMTLGAIQDNSLLYKMGREIAKDFKRIGLNINFAPVVDINNNPRNPVINFRSFGENKENVARKGSAYMKGMMDERLLITLKHFPGHGDTDVDSHRDLPTLNFTRGRLDSLELFPFKQLINEGAPGVMVAHMHIPSLDKTPNLPSSLSPHVINDLLKRQLGFKGLTFTDAMDMNGVVKYFKGGEADVRAVIAGNDVLELSQNSKRAIDMIEKAIVSKRISRQEIDVRVKKILAAKLWLTLDRYKPVDLLGIYKEVNRSASKTLNQQLANAAITLLKSDSLLNALAYNKRTAIISIGASEITTFQKTLSERFDNALNFVISPNATPNDIAKVSVELMRYNQIIVGVHDNRKSPQSKINYSGTVRLFMNELASMNSVFCVFANPYTLAGLPGVEQCKSIMMAYQNSAELQRAAAAVILRKIKPSGKLPVTINTFFKYGDGI</sequence>
<evidence type="ECO:0000256" key="5">
    <source>
        <dbReference type="ARBA" id="ARBA00023295"/>
    </source>
</evidence>
<comment type="similarity">
    <text evidence="2">Belongs to the glycosyl hydrolase 3 family.</text>
</comment>
<feature type="signal peptide" evidence="6">
    <location>
        <begin position="1"/>
        <end position="19"/>
    </location>
</feature>
<dbReference type="OrthoDB" id="9805821at2"/>
<dbReference type="InterPro" id="IPR050226">
    <property type="entry name" value="NagZ_Beta-hexosaminidase"/>
</dbReference>
<dbReference type="SUPFAM" id="SSF52279">
    <property type="entry name" value="Beta-D-glucan exohydrolase, C-terminal domain"/>
    <property type="match status" value="1"/>
</dbReference>
<proteinExistence type="inferred from homology"/>
<accession>A0A1H7TLG2</accession>
<dbReference type="InterPro" id="IPR036962">
    <property type="entry name" value="Glyco_hydro_3_N_sf"/>
</dbReference>
<reference evidence="9" key="1">
    <citation type="submission" date="2016-10" db="EMBL/GenBank/DDBJ databases">
        <authorList>
            <person name="Varghese N."/>
            <person name="Submissions S."/>
        </authorList>
    </citation>
    <scope>NUCLEOTIDE SEQUENCE [LARGE SCALE GENOMIC DNA]</scope>
    <source>
        <strain evidence="9">DSM 18733</strain>
    </source>
</reference>